<dbReference type="SUPFAM" id="SSF55961">
    <property type="entry name" value="Bet v1-like"/>
    <property type="match status" value="1"/>
</dbReference>
<dbReference type="InterPro" id="IPR055261">
    <property type="entry name" value="PI_transfer_N"/>
</dbReference>
<evidence type="ECO:0000313" key="2">
    <source>
        <dbReference type="EMBL" id="CAG14632.1"/>
    </source>
</evidence>
<organism evidence="2">
    <name type="scientific">Tetraodon nigroviridis</name>
    <name type="common">Spotted green pufferfish</name>
    <name type="synonym">Chelonodon nigroviridis</name>
    <dbReference type="NCBI Taxonomy" id="99883"/>
    <lineage>
        <taxon>Eukaryota</taxon>
        <taxon>Metazoa</taxon>
        <taxon>Chordata</taxon>
        <taxon>Craniata</taxon>
        <taxon>Vertebrata</taxon>
        <taxon>Euteleostomi</taxon>
        <taxon>Actinopterygii</taxon>
        <taxon>Neopterygii</taxon>
        <taxon>Teleostei</taxon>
        <taxon>Neoteleostei</taxon>
        <taxon>Acanthomorphata</taxon>
        <taxon>Eupercaria</taxon>
        <taxon>Tetraodontiformes</taxon>
        <taxon>Tetradontoidea</taxon>
        <taxon>Tetraodontidae</taxon>
        <taxon>Tetraodon</taxon>
    </lineage>
</organism>
<reference evidence="2" key="1">
    <citation type="journal article" date="2004" name="Nature">
        <title>Genome duplication in the teleost fish Tetraodon nigroviridis reveals the early vertebrate proto-karyotype.</title>
        <authorList>
            <person name="Jaillon O."/>
            <person name="Aury J.-M."/>
            <person name="Brunet F."/>
            <person name="Petit J.-L."/>
            <person name="Stange-Thomann N."/>
            <person name="Mauceli E."/>
            <person name="Bouneau L."/>
            <person name="Fischer C."/>
            <person name="Ozouf-Costaz C."/>
            <person name="Bernot A."/>
            <person name="Nicaud S."/>
            <person name="Jaffe D."/>
            <person name="Fisher S."/>
            <person name="Lutfalla G."/>
            <person name="Dossat C."/>
            <person name="Segurens B."/>
            <person name="Dasilva C."/>
            <person name="Salanoubat M."/>
            <person name="Levy M."/>
            <person name="Boudet N."/>
            <person name="Castellano S."/>
            <person name="Anthouard V."/>
            <person name="Jubin C."/>
            <person name="Castelli V."/>
            <person name="Katinka M."/>
            <person name="Vacherie B."/>
            <person name="Biemont C."/>
            <person name="Skalli Z."/>
            <person name="Cattolico L."/>
            <person name="Poulain J."/>
            <person name="De Berardinis V."/>
            <person name="Cruaud C."/>
            <person name="Duprat S."/>
            <person name="Brottier P."/>
            <person name="Coutanceau J.-P."/>
            <person name="Gouzy J."/>
            <person name="Parra G."/>
            <person name="Lardier G."/>
            <person name="Chapple C."/>
            <person name="McKernan K.J."/>
            <person name="McEwan P."/>
            <person name="Bosak S."/>
            <person name="Kellis M."/>
            <person name="Volff J.-N."/>
            <person name="Guigo R."/>
            <person name="Zody M.C."/>
            <person name="Mesirov J."/>
            <person name="Lindblad-Toh K."/>
            <person name="Birren B."/>
            <person name="Nusbaum C."/>
            <person name="Kahn D."/>
            <person name="Robinson-Rechavi M."/>
            <person name="Laudet V."/>
            <person name="Schachter V."/>
            <person name="Quetier F."/>
            <person name="Saurin W."/>
            <person name="Scarpelli C."/>
            <person name="Wincker P."/>
            <person name="Lander E.S."/>
            <person name="Weissenbach J."/>
            <person name="Roest Crollius H."/>
        </authorList>
    </citation>
    <scope>NUCLEOTIDE SEQUENCE [LARGE SCALE GENOMIC DNA]</scope>
</reference>
<name>Q4RAF1_TETNG</name>
<dbReference type="KEGG" id="tng:GSTEN00038955G001"/>
<evidence type="ECO:0000259" key="1">
    <source>
        <dbReference type="Pfam" id="PF02121"/>
    </source>
</evidence>
<dbReference type="Pfam" id="PF02121">
    <property type="entry name" value="IP_trans"/>
    <property type="match status" value="1"/>
</dbReference>
<gene>
    <name evidence="2" type="ORF">GSTENG00038955001</name>
</gene>
<feature type="non-terminal residue" evidence="2">
    <location>
        <position position="50"/>
    </location>
</feature>
<reference evidence="2" key="2">
    <citation type="submission" date="2004-02" db="EMBL/GenBank/DDBJ databases">
        <authorList>
            <consortium name="Genoscope"/>
            <consortium name="Whitehead Institute Centre for Genome Research"/>
        </authorList>
    </citation>
    <scope>NUCLEOTIDE SEQUENCE</scope>
</reference>
<proteinExistence type="predicted"/>
<dbReference type="InterPro" id="IPR023393">
    <property type="entry name" value="START-like_dom_sf"/>
</dbReference>
<protein>
    <submittedName>
        <fullName evidence="2">(spotted green pufferfish) hypothetical protein</fullName>
    </submittedName>
</protein>
<accession>Q4RAF1</accession>
<comment type="caution">
    <text evidence="2">The sequence shown here is derived from an EMBL/GenBank/DDBJ whole genome shotgun (WGS) entry which is preliminary data.</text>
</comment>
<dbReference type="AlphaFoldDB" id="Q4RAF1"/>
<dbReference type="Gene3D" id="3.30.530.20">
    <property type="match status" value="1"/>
</dbReference>
<dbReference type="OrthoDB" id="8902543at2759"/>
<dbReference type="EMBL" id="CAAE01023814">
    <property type="protein sequence ID" value="CAG14632.1"/>
    <property type="molecule type" value="Genomic_DNA"/>
</dbReference>
<feature type="non-terminal residue" evidence="2">
    <location>
        <position position="1"/>
    </location>
</feature>
<feature type="domain" description="Phosphatidylinositol transfer protein N-terminal" evidence="1">
    <location>
        <begin position="19"/>
        <end position="48"/>
    </location>
</feature>
<sequence>KQLVVYPFVIFTRSSLFSLQNEYMKDNFLIKIETWHKPDMGHLENVRSMC</sequence>